<dbReference type="PATRIC" id="fig|1461583.4.peg.2378"/>
<reference evidence="6" key="1">
    <citation type="submission" date="2014-07" db="EMBL/GenBank/DDBJ databases">
        <authorList>
            <person name="Urmite Genomes Urmite Genomes"/>
        </authorList>
    </citation>
    <scope>NUCLEOTIDE SEQUENCE</scope>
    <source>
        <strain evidence="6">13S34_air</strain>
    </source>
</reference>
<keyword evidence="3" id="KW-1133">Transmembrane helix</keyword>
<dbReference type="GO" id="GO:0016020">
    <property type="term" value="C:membrane"/>
    <property type="evidence" value="ECO:0007669"/>
    <property type="project" value="UniProtKB-SubCell"/>
</dbReference>
<evidence type="ECO:0000256" key="1">
    <source>
        <dbReference type="ARBA" id="ARBA00004141"/>
    </source>
</evidence>
<protein>
    <submittedName>
        <fullName evidence="6">RDD family protein</fullName>
    </submittedName>
</protein>
<dbReference type="AlphaFoldDB" id="A0A078ML14"/>
<dbReference type="Pfam" id="PF06271">
    <property type="entry name" value="RDD"/>
    <property type="match status" value="1"/>
</dbReference>
<gene>
    <name evidence="6" type="ORF">BN1050_02461</name>
</gene>
<proteinExistence type="predicted"/>
<keyword evidence="2" id="KW-0812">Transmembrane</keyword>
<sequence>MKTLTKKRAKAFAIDMAIATAVTGVVEVLLRKKMKNEFVHVVVTPTLVTYGLEYVQLKNSGQTIGYKQQGLKLVSEDGAPLEGCALVKRMLYRDYVSSLRYIADRKNFAKHDGAVLPHDAKTHCYVQQKND</sequence>
<dbReference type="HOGENOM" id="CLU_157757_0_0_9"/>
<accession>A0A078ML14</accession>
<organism evidence="6">
    <name type="scientific">Metalysinibacillus saudimassiliensis</name>
    <dbReference type="NCBI Taxonomy" id="1461583"/>
    <lineage>
        <taxon>Bacteria</taxon>
        <taxon>Bacillati</taxon>
        <taxon>Bacillota</taxon>
        <taxon>Bacilli</taxon>
        <taxon>Bacillales</taxon>
        <taxon>Caryophanaceae</taxon>
        <taxon>Metalysinibacillus</taxon>
    </lineage>
</organism>
<evidence type="ECO:0000256" key="4">
    <source>
        <dbReference type="ARBA" id="ARBA00023136"/>
    </source>
</evidence>
<keyword evidence="4" id="KW-0472">Membrane</keyword>
<feature type="domain" description="RDD" evidence="5">
    <location>
        <begin position="7"/>
        <end position="91"/>
    </location>
</feature>
<evidence type="ECO:0000256" key="2">
    <source>
        <dbReference type="ARBA" id="ARBA00022692"/>
    </source>
</evidence>
<evidence type="ECO:0000313" key="6">
    <source>
        <dbReference type="EMBL" id="CEA05431.1"/>
    </source>
</evidence>
<dbReference type="EMBL" id="LN483077">
    <property type="protein sequence ID" value="CEA05431.1"/>
    <property type="molecule type" value="Genomic_DNA"/>
</dbReference>
<comment type="subcellular location">
    <subcellularLocation>
        <location evidence="1">Membrane</location>
        <topology evidence="1">Multi-pass membrane protein</topology>
    </subcellularLocation>
</comment>
<evidence type="ECO:0000256" key="3">
    <source>
        <dbReference type="ARBA" id="ARBA00022989"/>
    </source>
</evidence>
<dbReference type="InterPro" id="IPR010432">
    <property type="entry name" value="RDD"/>
</dbReference>
<evidence type="ECO:0000259" key="5">
    <source>
        <dbReference type="Pfam" id="PF06271"/>
    </source>
</evidence>
<name>A0A078ML14_9BACL</name>